<evidence type="ECO:0000313" key="3">
    <source>
        <dbReference type="Proteomes" id="UP001168640"/>
    </source>
</evidence>
<comment type="caution">
    <text evidence="2">The sequence shown here is derived from an EMBL/GenBank/DDBJ whole genome shotgun (WGS) entry which is preliminary data.</text>
</comment>
<keyword evidence="3" id="KW-1185">Reference proteome</keyword>
<accession>A0ABT8W117</accession>
<dbReference type="Proteomes" id="UP001168640">
    <property type="component" value="Unassembled WGS sequence"/>
</dbReference>
<proteinExistence type="predicted"/>
<protein>
    <submittedName>
        <fullName evidence="2">DUF2845 domain-containing protein</fullName>
    </submittedName>
</protein>
<dbReference type="EMBL" id="JAUMIS010000002">
    <property type="protein sequence ID" value="MDO3721920.1"/>
    <property type="molecule type" value="Genomic_DNA"/>
</dbReference>
<dbReference type="InterPro" id="IPR021268">
    <property type="entry name" value="DUF2845"/>
</dbReference>
<dbReference type="RefSeq" id="WP_223795460.1">
    <property type="nucleotide sequence ID" value="NZ_JAUMIS010000002.1"/>
</dbReference>
<sequence length="193" mass="21941">MKPTGATRSFPLLLLTLLLVSFSEANHAALRCGTSLVSEDAWPYEVEKLCGKPDYVAIYPTAAVPGLGVVQTEEHWYYNPGPQRFIRKLTFRNGKLTRIDNLGYGFHTPSKARCSPSTLRHTTNEYELVARCGEPASKRVEWALPTQRKRTETWQVLQPVYVQHWLYDFSSNQFPQVVTLENGLVVDVESRPE</sequence>
<gene>
    <name evidence="2" type="ORF">QVZ43_09300</name>
</gene>
<feature type="signal peptide" evidence="1">
    <location>
        <begin position="1"/>
        <end position="28"/>
    </location>
</feature>
<name>A0ABT8W117_9GAMM</name>
<organism evidence="2 3">
    <name type="scientific">Marinobacter suaedae</name>
    <dbReference type="NCBI Taxonomy" id="3057675"/>
    <lineage>
        <taxon>Bacteria</taxon>
        <taxon>Pseudomonadati</taxon>
        <taxon>Pseudomonadota</taxon>
        <taxon>Gammaproteobacteria</taxon>
        <taxon>Pseudomonadales</taxon>
        <taxon>Marinobacteraceae</taxon>
        <taxon>Marinobacter</taxon>
    </lineage>
</organism>
<feature type="chain" id="PRO_5046903145" evidence="1">
    <location>
        <begin position="29"/>
        <end position="193"/>
    </location>
</feature>
<reference evidence="2" key="1">
    <citation type="submission" date="2023-07" db="EMBL/GenBank/DDBJ databases">
        <title>Marinobacter sp. chi1 genome sequencing and assembly.</title>
        <authorList>
            <person name="Park S."/>
        </authorList>
    </citation>
    <scope>NUCLEOTIDE SEQUENCE</scope>
    <source>
        <strain evidence="2">Chi1</strain>
    </source>
</reference>
<evidence type="ECO:0000256" key="1">
    <source>
        <dbReference type="SAM" id="SignalP"/>
    </source>
</evidence>
<dbReference type="Pfam" id="PF11006">
    <property type="entry name" value="DUF2845"/>
    <property type="match status" value="2"/>
</dbReference>
<evidence type="ECO:0000313" key="2">
    <source>
        <dbReference type="EMBL" id="MDO3721920.1"/>
    </source>
</evidence>
<keyword evidence="1" id="KW-0732">Signal</keyword>